<organism evidence="1 2">
    <name type="scientific">Dibothriocephalus latus</name>
    <name type="common">Fish tapeworm</name>
    <name type="synonym">Diphyllobothrium latum</name>
    <dbReference type="NCBI Taxonomy" id="60516"/>
    <lineage>
        <taxon>Eukaryota</taxon>
        <taxon>Metazoa</taxon>
        <taxon>Spiralia</taxon>
        <taxon>Lophotrochozoa</taxon>
        <taxon>Platyhelminthes</taxon>
        <taxon>Cestoda</taxon>
        <taxon>Eucestoda</taxon>
        <taxon>Diphyllobothriidea</taxon>
        <taxon>Diphyllobothriidae</taxon>
        <taxon>Dibothriocephalus</taxon>
    </lineage>
</organism>
<accession>A0A3P7MKY8</accession>
<evidence type="ECO:0000313" key="1">
    <source>
        <dbReference type="EMBL" id="VDN23987.1"/>
    </source>
</evidence>
<protein>
    <submittedName>
        <fullName evidence="1">Uncharacterized protein</fullName>
    </submittedName>
</protein>
<dbReference type="Proteomes" id="UP000281553">
    <property type="component" value="Unassembled WGS sequence"/>
</dbReference>
<proteinExistence type="predicted"/>
<sequence length="80" mass="9490">MNSSALDLSLLNFTPSRQGFFLIQSERGHGDKRLVVYKVHRYVLCSFHPCLCWAHTQAFLIWHLFWIPYFLQHLLHGSLF</sequence>
<name>A0A3P7MKY8_DIBLA</name>
<dbReference type="EMBL" id="UYRU01073905">
    <property type="protein sequence ID" value="VDN23987.1"/>
    <property type="molecule type" value="Genomic_DNA"/>
</dbReference>
<gene>
    <name evidence="1" type="ORF">DILT_LOCUS14358</name>
</gene>
<evidence type="ECO:0000313" key="2">
    <source>
        <dbReference type="Proteomes" id="UP000281553"/>
    </source>
</evidence>
<dbReference type="AlphaFoldDB" id="A0A3P7MKY8"/>
<reference evidence="1 2" key="1">
    <citation type="submission" date="2018-11" db="EMBL/GenBank/DDBJ databases">
        <authorList>
            <consortium name="Pathogen Informatics"/>
        </authorList>
    </citation>
    <scope>NUCLEOTIDE SEQUENCE [LARGE SCALE GENOMIC DNA]</scope>
</reference>
<keyword evidence="2" id="KW-1185">Reference proteome</keyword>